<dbReference type="eggNOG" id="ENOG50331KJ">
    <property type="taxonomic scope" value="Bacteria"/>
</dbReference>
<feature type="domain" description="Type II CBASS E2 protein" evidence="1">
    <location>
        <begin position="12"/>
        <end position="135"/>
    </location>
</feature>
<dbReference type="Pfam" id="PF26395">
    <property type="entry name" value="E2-CBASS"/>
    <property type="match status" value="1"/>
</dbReference>
<dbReference type="AlphaFoldDB" id="F2IEW4"/>
<dbReference type="InterPro" id="IPR058588">
    <property type="entry name" value="E2-CBASS"/>
</dbReference>
<dbReference type="KEGG" id="fte:Fluta_0422"/>
<dbReference type="OrthoDB" id="4736406at2"/>
<dbReference type="EMBL" id="CP002542">
    <property type="protein sequence ID" value="AEA42429.1"/>
    <property type="molecule type" value="Genomic_DNA"/>
</dbReference>
<name>F2IEW4_FLUTR</name>
<dbReference type="STRING" id="755732.Fluta_0422"/>
<proteinExistence type="predicted"/>
<dbReference type="Proteomes" id="UP000007463">
    <property type="component" value="Chromosome"/>
</dbReference>
<reference evidence="2 3" key="1">
    <citation type="journal article" date="2011" name="Stand. Genomic Sci.">
        <title>Complete genome sequence of the gliding freshwater bacterium Fluviicola taffensis type strain (RW262).</title>
        <authorList>
            <person name="Woyke T."/>
            <person name="Chertkov O."/>
            <person name="Lapidus A."/>
            <person name="Nolan M."/>
            <person name="Lucas S."/>
            <person name="Del Rio T.G."/>
            <person name="Tice H."/>
            <person name="Cheng J.F."/>
            <person name="Tapia R."/>
            <person name="Han C."/>
            <person name="Goodwin L."/>
            <person name="Pitluck S."/>
            <person name="Liolios K."/>
            <person name="Pagani I."/>
            <person name="Ivanova N."/>
            <person name="Huntemann M."/>
            <person name="Mavromatis K."/>
            <person name="Mikhailova N."/>
            <person name="Pati A."/>
            <person name="Chen A."/>
            <person name="Palaniappan K."/>
            <person name="Land M."/>
            <person name="Hauser L."/>
            <person name="Brambilla E.M."/>
            <person name="Rohde M."/>
            <person name="Mwirichia R."/>
            <person name="Sikorski J."/>
            <person name="Tindall B.J."/>
            <person name="Goker M."/>
            <person name="Bristow J."/>
            <person name="Eisen J.A."/>
            <person name="Markowitz V."/>
            <person name="Hugenholtz P."/>
            <person name="Klenk H.P."/>
            <person name="Kyrpides N.C."/>
        </authorList>
    </citation>
    <scope>NUCLEOTIDE SEQUENCE [LARGE SCALE GENOMIC DNA]</scope>
    <source>
        <strain evidence="3">DSM 16823 / RW262 / RW262</strain>
    </source>
</reference>
<organism evidence="2 3">
    <name type="scientific">Fluviicola taffensis (strain DSM 16823 / NCIMB 13979 / RW262)</name>
    <dbReference type="NCBI Taxonomy" id="755732"/>
    <lineage>
        <taxon>Bacteria</taxon>
        <taxon>Pseudomonadati</taxon>
        <taxon>Bacteroidota</taxon>
        <taxon>Flavobacteriia</taxon>
        <taxon>Flavobacteriales</taxon>
        <taxon>Crocinitomicaceae</taxon>
        <taxon>Fluviicola</taxon>
    </lineage>
</organism>
<gene>
    <name evidence="2" type="ordered locus">Fluta_0422</name>
</gene>
<dbReference type="HOGENOM" id="CLU_114429_1_0_10"/>
<sequence length="142" mass="16902">MNKAKPLNIALQAHRIRTLFPGSKLEIKDRELRWWYEFQPTALSKCYKIRLHYKEGSHPNIYVIGEKLTLFPGSTKLPHVYNTAKQWLCLYDRGVGEWKKTMFIADRVIPWIPEWLFYYELWLIDGNWHGGGNDHGQNKTIR</sequence>
<evidence type="ECO:0000313" key="2">
    <source>
        <dbReference type="EMBL" id="AEA42429.1"/>
    </source>
</evidence>
<accession>F2IEW4</accession>
<dbReference type="RefSeq" id="WP_013685203.1">
    <property type="nucleotide sequence ID" value="NC_015321.1"/>
</dbReference>
<evidence type="ECO:0000313" key="3">
    <source>
        <dbReference type="Proteomes" id="UP000007463"/>
    </source>
</evidence>
<evidence type="ECO:0000259" key="1">
    <source>
        <dbReference type="Pfam" id="PF26395"/>
    </source>
</evidence>
<reference evidence="3" key="2">
    <citation type="submission" date="2011-02" db="EMBL/GenBank/DDBJ databases">
        <title>The complete genome of Fluviicola taffensis DSM 16823.</title>
        <authorList>
            <consortium name="US DOE Joint Genome Institute (JGI-PGF)"/>
            <person name="Lucas S."/>
            <person name="Copeland A."/>
            <person name="Lapidus A."/>
            <person name="Bruce D."/>
            <person name="Goodwin L."/>
            <person name="Pitluck S."/>
            <person name="Kyrpides N."/>
            <person name="Mavromatis K."/>
            <person name="Ivanova N."/>
            <person name="Mikhailova N."/>
            <person name="Pagani I."/>
            <person name="Chertkov O."/>
            <person name="Detter J.C."/>
            <person name="Han C."/>
            <person name="Tapia R."/>
            <person name="Land M."/>
            <person name="Hauser L."/>
            <person name="Markowitz V."/>
            <person name="Cheng J.-F."/>
            <person name="Hugenholtz P."/>
            <person name="Woyke T."/>
            <person name="Wu D."/>
            <person name="Tindall B."/>
            <person name="Pomrenke H.G."/>
            <person name="Brambilla E."/>
            <person name="Klenk H.-P."/>
            <person name="Eisen J.A."/>
        </authorList>
    </citation>
    <scope>NUCLEOTIDE SEQUENCE [LARGE SCALE GENOMIC DNA]</scope>
    <source>
        <strain evidence="3">DSM 16823 / RW262 / RW262</strain>
    </source>
</reference>
<keyword evidence="3" id="KW-1185">Reference proteome</keyword>
<protein>
    <recommendedName>
        <fullName evidence="1">Type II CBASS E2 protein domain-containing protein</fullName>
    </recommendedName>
</protein>